<proteinExistence type="predicted"/>
<dbReference type="SUPFAM" id="SSF75169">
    <property type="entry name" value="DsrEFH-like"/>
    <property type="match status" value="1"/>
</dbReference>
<dbReference type="RefSeq" id="WP_184664080.1">
    <property type="nucleotide sequence ID" value="NZ_JACHHB010000007.1"/>
</dbReference>
<comment type="caution">
    <text evidence="1">The sequence shown here is derived from an EMBL/GenBank/DDBJ whole genome shotgun (WGS) entry which is preliminary data.</text>
</comment>
<accession>A0A840QQN1</accession>
<dbReference type="EMBL" id="JACHHB010000007">
    <property type="protein sequence ID" value="MBB5173633.1"/>
    <property type="molecule type" value="Genomic_DNA"/>
</dbReference>
<sequence>MKNNIILLTSEHLGSGEEELGRSLLENYFTLLKQEDDKPAAIFTINKGVYTLTDRHFASLHLKEMEENGVPILGCKTCIDYYQLSNELVVGEVSSMKAFIDLSKEYSVITL</sequence>
<dbReference type="InterPro" id="IPR027396">
    <property type="entry name" value="DsrEFH-like"/>
</dbReference>
<dbReference type="Proteomes" id="UP000551878">
    <property type="component" value="Unassembled WGS sequence"/>
</dbReference>
<organism evidence="1 2">
    <name type="scientific">Texcoconibacillus texcoconensis</name>
    <dbReference type="NCBI Taxonomy" id="1095777"/>
    <lineage>
        <taxon>Bacteria</taxon>
        <taxon>Bacillati</taxon>
        <taxon>Bacillota</taxon>
        <taxon>Bacilli</taxon>
        <taxon>Bacillales</taxon>
        <taxon>Bacillaceae</taxon>
        <taxon>Texcoconibacillus</taxon>
    </lineage>
</organism>
<dbReference type="AlphaFoldDB" id="A0A840QQN1"/>
<name>A0A840QQN1_9BACI</name>
<dbReference type="InterPro" id="IPR003787">
    <property type="entry name" value="Sulphur_relay_DsrE/F-like"/>
</dbReference>
<evidence type="ECO:0000313" key="1">
    <source>
        <dbReference type="EMBL" id="MBB5173633.1"/>
    </source>
</evidence>
<protein>
    <submittedName>
        <fullName evidence="1">Intracellular sulfur oxidation DsrE/DsrF family protein</fullName>
    </submittedName>
</protein>
<dbReference type="Pfam" id="PF02635">
    <property type="entry name" value="DsrE"/>
    <property type="match status" value="1"/>
</dbReference>
<keyword evidence="2" id="KW-1185">Reference proteome</keyword>
<evidence type="ECO:0000313" key="2">
    <source>
        <dbReference type="Proteomes" id="UP000551878"/>
    </source>
</evidence>
<reference evidence="1 2" key="1">
    <citation type="submission" date="2020-08" db="EMBL/GenBank/DDBJ databases">
        <title>Genomic Encyclopedia of Type Strains, Phase IV (KMG-IV): sequencing the most valuable type-strain genomes for metagenomic binning, comparative biology and taxonomic classification.</title>
        <authorList>
            <person name="Goeker M."/>
        </authorList>
    </citation>
    <scope>NUCLEOTIDE SEQUENCE [LARGE SCALE GENOMIC DNA]</scope>
    <source>
        <strain evidence="1 2">DSM 24696</strain>
    </source>
</reference>
<gene>
    <name evidence="1" type="ORF">HNQ41_001822</name>
</gene>